<feature type="domain" description="OmpR/PhoB-type" evidence="6">
    <location>
        <begin position="27"/>
        <end position="107"/>
    </location>
</feature>
<keyword evidence="9" id="KW-1185">Reference proteome</keyword>
<dbReference type="InterPro" id="IPR016032">
    <property type="entry name" value="Sig_transdc_resp-reg_C-effctor"/>
</dbReference>
<dbReference type="Gene3D" id="1.25.40.10">
    <property type="entry name" value="Tetratricopeptide repeat domain"/>
    <property type="match status" value="1"/>
</dbReference>
<evidence type="ECO:0000313" key="9">
    <source>
        <dbReference type="Proteomes" id="UP001500571"/>
    </source>
</evidence>
<feature type="domain" description="Bacterial transcriptional activator" evidence="7">
    <location>
        <begin position="105"/>
        <end position="251"/>
    </location>
</feature>
<dbReference type="InterPro" id="IPR051677">
    <property type="entry name" value="AfsR-DnrI-RedD_regulator"/>
</dbReference>
<keyword evidence="4" id="KW-0804">Transcription</keyword>
<evidence type="ECO:0000256" key="5">
    <source>
        <dbReference type="SAM" id="MobiDB-lite"/>
    </source>
</evidence>
<dbReference type="InterPro" id="IPR027417">
    <property type="entry name" value="P-loop_NTPase"/>
</dbReference>
<dbReference type="InterPro" id="IPR011990">
    <property type="entry name" value="TPR-like_helical_dom_sf"/>
</dbReference>
<dbReference type="PANTHER" id="PTHR35807">
    <property type="entry name" value="TRANSCRIPTIONAL REGULATOR REDD-RELATED"/>
    <property type="match status" value="1"/>
</dbReference>
<evidence type="ECO:0000259" key="7">
    <source>
        <dbReference type="SMART" id="SM01043"/>
    </source>
</evidence>
<gene>
    <name evidence="8" type="ORF">GCM10009798_40480</name>
</gene>
<evidence type="ECO:0000256" key="4">
    <source>
        <dbReference type="ARBA" id="ARBA00023163"/>
    </source>
</evidence>
<dbReference type="InterPro" id="IPR005158">
    <property type="entry name" value="BTAD"/>
</dbReference>
<dbReference type="SMART" id="SM01043">
    <property type="entry name" value="BTAD"/>
    <property type="match status" value="1"/>
</dbReference>
<keyword evidence="2" id="KW-0805">Transcription regulation</keyword>
<dbReference type="InterPro" id="IPR001867">
    <property type="entry name" value="OmpR/PhoB-type_DNA-bd"/>
</dbReference>
<evidence type="ECO:0000256" key="2">
    <source>
        <dbReference type="ARBA" id="ARBA00023015"/>
    </source>
</evidence>
<sequence>MPTAVDQGQALRLQLIGPLTLYREGVADPIPIPKGRATTLLALLAANHDQLVGLDEIVYALWPPSGTPNGQQIVASLVSRLRRVLGRSLERLDDGYRLTTRGWQVDLDDATRLVATAERHLAETEPGFGYAAASRALQILESGRPLEDQRSLTAADDLATTTDVLIRRARRAGWTSAMALGDAEAARRVSTAAAAAGPLDEDAVRALMQSQYELGERNAALRTYSALQRRLRDELGADPDPLTQRLHVLILRGDLSHGASRDDPAGAMPQQKSSEQVRSVTCPRLPRSPVEAHIVGRGDVLEQMLDTWHAIARGSSCPLAVIGGPDSGKSEMLRALAAHVDSSGGAVLMARCTTYERGMPLQPLADALRRYCATEHHDVIRDAARGSETALIELVPAFAEILAPSPPTLSVINPRRQLEAFHSFVMNLSSRRPVLIAIDDAHLADDETIAALHRLSAVDTRPVLVAVTSQDARAEAVSDAMGPASRRLRLRPLTAEHVEELARWWGVPHAAEEVHALTGGVPGLVSEALRAVVDGAELVHRGRPLPALSDAAASHLHAAGDSVIRLLALVAVAGRRFRLEDVLGMGYSLTEAADATQRALGLGLLVGDGDGLAFASDLVHAAALRTIPEPIRGNVERCLSSIDDRRALHTSREQRPPTTSDDLADLDPAS</sequence>
<dbReference type="Proteomes" id="UP001500571">
    <property type="component" value="Unassembled WGS sequence"/>
</dbReference>
<feature type="region of interest" description="Disordered" evidence="5">
    <location>
        <begin position="259"/>
        <end position="282"/>
    </location>
</feature>
<proteinExistence type="inferred from homology"/>
<reference evidence="8 9" key="1">
    <citation type="journal article" date="2019" name="Int. J. Syst. Evol. Microbiol.">
        <title>The Global Catalogue of Microorganisms (GCM) 10K type strain sequencing project: providing services to taxonomists for standard genome sequencing and annotation.</title>
        <authorList>
            <consortium name="The Broad Institute Genomics Platform"/>
            <consortium name="The Broad Institute Genome Sequencing Center for Infectious Disease"/>
            <person name="Wu L."/>
            <person name="Ma J."/>
        </authorList>
    </citation>
    <scope>NUCLEOTIDE SEQUENCE [LARGE SCALE GENOMIC DNA]</scope>
    <source>
        <strain evidence="8 9">JCM 15309</strain>
    </source>
</reference>
<evidence type="ECO:0000259" key="6">
    <source>
        <dbReference type="SMART" id="SM00862"/>
    </source>
</evidence>
<dbReference type="SUPFAM" id="SSF46894">
    <property type="entry name" value="C-terminal effector domain of the bipartite response regulators"/>
    <property type="match status" value="1"/>
</dbReference>
<feature type="compositionally biased region" description="Polar residues" evidence="5">
    <location>
        <begin position="270"/>
        <end position="279"/>
    </location>
</feature>
<dbReference type="RefSeq" id="WP_344048221.1">
    <property type="nucleotide sequence ID" value="NZ_BAAAPB010000005.1"/>
</dbReference>
<dbReference type="InterPro" id="IPR036388">
    <property type="entry name" value="WH-like_DNA-bd_sf"/>
</dbReference>
<feature type="compositionally biased region" description="Basic and acidic residues" evidence="5">
    <location>
        <begin position="646"/>
        <end position="655"/>
    </location>
</feature>
<protein>
    <recommendedName>
        <fullName evidence="10">OmpR/PhoB-type domain-containing protein</fullName>
    </recommendedName>
</protein>
<evidence type="ECO:0000313" key="8">
    <source>
        <dbReference type="EMBL" id="GAA1975146.1"/>
    </source>
</evidence>
<comment type="caution">
    <text evidence="8">The sequence shown here is derived from an EMBL/GenBank/DDBJ whole genome shotgun (WGS) entry which is preliminary data.</text>
</comment>
<name>A0ABN2RUI4_9ACTN</name>
<dbReference type="SMART" id="SM00862">
    <property type="entry name" value="Trans_reg_C"/>
    <property type="match status" value="1"/>
</dbReference>
<dbReference type="Pfam" id="PF03704">
    <property type="entry name" value="BTAD"/>
    <property type="match status" value="1"/>
</dbReference>
<accession>A0ABN2RUI4</accession>
<dbReference type="Pfam" id="PF13191">
    <property type="entry name" value="AAA_16"/>
    <property type="match status" value="1"/>
</dbReference>
<evidence type="ECO:0008006" key="10">
    <source>
        <dbReference type="Google" id="ProtNLM"/>
    </source>
</evidence>
<evidence type="ECO:0000256" key="3">
    <source>
        <dbReference type="ARBA" id="ARBA00023125"/>
    </source>
</evidence>
<feature type="region of interest" description="Disordered" evidence="5">
    <location>
        <begin position="646"/>
        <end position="670"/>
    </location>
</feature>
<dbReference type="Gene3D" id="1.10.10.10">
    <property type="entry name" value="Winged helix-like DNA-binding domain superfamily/Winged helix DNA-binding domain"/>
    <property type="match status" value="1"/>
</dbReference>
<evidence type="ECO:0000256" key="1">
    <source>
        <dbReference type="ARBA" id="ARBA00005820"/>
    </source>
</evidence>
<dbReference type="EMBL" id="BAAAPB010000005">
    <property type="protein sequence ID" value="GAA1975146.1"/>
    <property type="molecule type" value="Genomic_DNA"/>
</dbReference>
<dbReference type="SUPFAM" id="SSF52540">
    <property type="entry name" value="P-loop containing nucleoside triphosphate hydrolases"/>
    <property type="match status" value="1"/>
</dbReference>
<organism evidence="8 9">
    <name type="scientific">Nocardioides panacihumi</name>
    <dbReference type="NCBI Taxonomy" id="400774"/>
    <lineage>
        <taxon>Bacteria</taxon>
        <taxon>Bacillati</taxon>
        <taxon>Actinomycetota</taxon>
        <taxon>Actinomycetes</taxon>
        <taxon>Propionibacteriales</taxon>
        <taxon>Nocardioidaceae</taxon>
        <taxon>Nocardioides</taxon>
    </lineage>
</organism>
<keyword evidence="3" id="KW-0238">DNA-binding</keyword>
<dbReference type="InterPro" id="IPR041664">
    <property type="entry name" value="AAA_16"/>
</dbReference>
<dbReference type="PANTHER" id="PTHR35807:SF1">
    <property type="entry name" value="TRANSCRIPTIONAL REGULATOR REDD"/>
    <property type="match status" value="1"/>
</dbReference>
<dbReference type="SUPFAM" id="SSF48452">
    <property type="entry name" value="TPR-like"/>
    <property type="match status" value="1"/>
</dbReference>
<comment type="similarity">
    <text evidence="1">Belongs to the AfsR/DnrI/RedD regulatory family.</text>
</comment>